<keyword evidence="3" id="KW-0805">Transcription regulation</keyword>
<keyword evidence="10" id="KW-1185">Reference proteome</keyword>
<evidence type="ECO:0000256" key="3">
    <source>
        <dbReference type="ARBA" id="ARBA00023015"/>
    </source>
</evidence>
<keyword evidence="5" id="KW-0804">Transcription</keyword>
<evidence type="ECO:0000256" key="6">
    <source>
        <dbReference type="PROSITE-ProRule" id="PRU00169"/>
    </source>
</evidence>
<sequence length="142" mass="14773">MNILIVEDEAVLAMALEHAIEDAGHAVAGWATCLSEANALIETGTADLALVDIHLADGVTGVEVADRLGRETGAAVVFMTANAKLIPEDFVGALGVIAKPYTSGGLQAVLKYLEQGITAPPPSLTPPSGLTLAPDYHDRWSR</sequence>
<evidence type="ECO:0000256" key="2">
    <source>
        <dbReference type="ARBA" id="ARBA00023012"/>
    </source>
</evidence>
<dbReference type="InterPro" id="IPR001789">
    <property type="entry name" value="Sig_transdc_resp-reg_receiver"/>
</dbReference>
<organism evidence="9 10">
    <name type="scientific">Methylobacterium planeticum</name>
    <dbReference type="NCBI Taxonomy" id="2615211"/>
    <lineage>
        <taxon>Bacteria</taxon>
        <taxon>Pseudomonadati</taxon>
        <taxon>Pseudomonadota</taxon>
        <taxon>Alphaproteobacteria</taxon>
        <taxon>Hyphomicrobiales</taxon>
        <taxon>Methylobacteriaceae</taxon>
        <taxon>Methylobacterium</taxon>
    </lineage>
</organism>
<dbReference type="GO" id="GO:0000156">
    <property type="term" value="F:phosphorelay response regulator activity"/>
    <property type="evidence" value="ECO:0007669"/>
    <property type="project" value="TreeGrafter"/>
</dbReference>
<dbReference type="GO" id="GO:0000976">
    <property type="term" value="F:transcription cis-regulatory region binding"/>
    <property type="evidence" value="ECO:0007669"/>
    <property type="project" value="TreeGrafter"/>
</dbReference>
<dbReference type="Gene3D" id="3.40.50.2300">
    <property type="match status" value="1"/>
</dbReference>
<dbReference type="GO" id="GO:0006355">
    <property type="term" value="P:regulation of DNA-templated transcription"/>
    <property type="evidence" value="ECO:0007669"/>
    <property type="project" value="TreeGrafter"/>
</dbReference>
<dbReference type="GO" id="GO:0032993">
    <property type="term" value="C:protein-DNA complex"/>
    <property type="evidence" value="ECO:0007669"/>
    <property type="project" value="TreeGrafter"/>
</dbReference>
<dbReference type="PROSITE" id="PS50110">
    <property type="entry name" value="RESPONSE_REGULATORY"/>
    <property type="match status" value="1"/>
</dbReference>
<evidence type="ECO:0000256" key="1">
    <source>
        <dbReference type="ARBA" id="ARBA00022553"/>
    </source>
</evidence>
<evidence type="ECO:0000259" key="8">
    <source>
        <dbReference type="PROSITE" id="PS50110"/>
    </source>
</evidence>
<feature type="domain" description="Response regulatory" evidence="8">
    <location>
        <begin position="2"/>
        <end position="114"/>
    </location>
</feature>
<dbReference type="Pfam" id="PF00072">
    <property type="entry name" value="Response_reg"/>
    <property type="match status" value="1"/>
</dbReference>
<evidence type="ECO:0000256" key="5">
    <source>
        <dbReference type="ARBA" id="ARBA00023163"/>
    </source>
</evidence>
<name>A0A6N6MVH1_9HYPH</name>
<evidence type="ECO:0000256" key="4">
    <source>
        <dbReference type="ARBA" id="ARBA00023125"/>
    </source>
</evidence>
<dbReference type="PANTHER" id="PTHR48111:SF1">
    <property type="entry name" value="TWO-COMPONENT RESPONSE REGULATOR ORR33"/>
    <property type="match status" value="1"/>
</dbReference>
<evidence type="ECO:0000256" key="7">
    <source>
        <dbReference type="SAM" id="MobiDB-lite"/>
    </source>
</evidence>
<dbReference type="InterPro" id="IPR011006">
    <property type="entry name" value="CheY-like_superfamily"/>
</dbReference>
<comment type="caution">
    <text evidence="9">The sequence shown here is derived from an EMBL/GenBank/DDBJ whole genome shotgun (WGS) entry which is preliminary data.</text>
</comment>
<feature type="modified residue" description="4-aspartylphosphate" evidence="6">
    <location>
        <position position="52"/>
    </location>
</feature>
<dbReference type="SMART" id="SM00448">
    <property type="entry name" value="REC"/>
    <property type="match status" value="1"/>
</dbReference>
<proteinExistence type="predicted"/>
<protein>
    <submittedName>
        <fullName evidence="9">Response regulator</fullName>
    </submittedName>
</protein>
<dbReference type="PANTHER" id="PTHR48111">
    <property type="entry name" value="REGULATOR OF RPOS"/>
    <property type="match status" value="1"/>
</dbReference>
<dbReference type="EMBL" id="VZZJ01000005">
    <property type="protein sequence ID" value="KAB1074493.1"/>
    <property type="molecule type" value="Genomic_DNA"/>
</dbReference>
<dbReference type="GO" id="GO:0005829">
    <property type="term" value="C:cytosol"/>
    <property type="evidence" value="ECO:0007669"/>
    <property type="project" value="TreeGrafter"/>
</dbReference>
<evidence type="ECO:0000313" key="10">
    <source>
        <dbReference type="Proteomes" id="UP000441523"/>
    </source>
</evidence>
<dbReference type="SUPFAM" id="SSF52172">
    <property type="entry name" value="CheY-like"/>
    <property type="match status" value="1"/>
</dbReference>
<evidence type="ECO:0000313" key="9">
    <source>
        <dbReference type="EMBL" id="KAB1074493.1"/>
    </source>
</evidence>
<accession>A0A6N6MVH1</accession>
<dbReference type="InterPro" id="IPR039420">
    <property type="entry name" value="WalR-like"/>
</dbReference>
<dbReference type="Proteomes" id="UP000441523">
    <property type="component" value="Unassembled WGS sequence"/>
</dbReference>
<dbReference type="AlphaFoldDB" id="A0A6N6MVH1"/>
<keyword evidence="1 6" id="KW-0597">Phosphoprotein</keyword>
<gene>
    <name evidence="9" type="ORF">F6X51_08485</name>
</gene>
<keyword evidence="2" id="KW-0902">Two-component regulatory system</keyword>
<reference evidence="9 10" key="1">
    <citation type="submission" date="2019-09" db="EMBL/GenBank/DDBJ databases">
        <title>YIM 132548 draft genome.</title>
        <authorList>
            <person name="Jiang L."/>
        </authorList>
    </citation>
    <scope>NUCLEOTIDE SEQUENCE [LARGE SCALE GENOMIC DNA]</scope>
    <source>
        <strain evidence="9 10">YIM 132548</strain>
    </source>
</reference>
<keyword evidence="4" id="KW-0238">DNA-binding</keyword>
<feature type="region of interest" description="Disordered" evidence="7">
    <location>
        <begin position="123"/>
        <end position="142"/>
    </location>
</feature>